<keyword evidence="9" id="KW-0347">Helicase</keyword>
<organism evidence="9 10">
    <name type="scientific">Candidatus Neomicrothrix parvicella RN1</name>
    <dbReference type="NCBI Taxonomy" id="1229780"/>
    <lineage>
        <taxon>Bacteria</taxon>
        <taxon>Bacillati</taxon>
        <taxon>Actinomycetota</taxon>
        <taxon>Acidimicrobiia</taxon>
        <taxon>Acidimicrobiales</taxon>
        <taxon>Microthrixaceae</taxon>
        <taxon>Candidatus Neomicrothrix</taxon>
    </lineage>
</organism>
<dbReference type="GO" id="GO:0005737">
    <property type="term" value="C:cytoplasm"/>
    <property type="evidence" value="ECO:0007669"/>
    <property type="project" value="UniProtKB-SubCell"/>
</dbReference>
<dbReference type="HOGENOM" id="CLU_087936_0_0_11"/>
<feature type="region of interest" description="Domain I" evidence="6">
    <location>
        <begin position="1"/>
        <end position="64"/>
    </location>
</feature>
<accession>R4Z6Z9</accession>
<keyword evidence="4 6" id="KW-0233">DNA recombination</keyword>
<dbReference type="HAMAP" id="MF_00031">
    <property type="entry name" value="DNA_HJ_migration_RuvA"/>
    <property type="match status" value="1"/>
</dbReference>
<dbReference type="InterPro" id="IPR010994">
    <property type="entry name" value="RuvA_2-like"/>
</dbReference>
<comment type="similarity">
    <text evidence="6">Belongs to the RuvA family.</text>
</comment>
<dbReference type="InterPro" id="IPR013849">
    <property type="entry name" value="DNA_helicase_Holl-junc_RuvA_I"/>
</dbReference>
<dbReference type="Pfam" id="PF07499">
    <property type="entry name" value="RuvA_C"/>
    <property type="match status" value="1"/>
</dbReference>
<dbReference type="CDD" id="cd14332">
    <property type="entry name" value="UBA_RuvA_C"/>
    <property type="match status" value="1"/>
</dbReference>
<gene>
    <name evidence="6" type="primary">ruvA</name>
    <name evidence="9" type="ORF">BN381_50109</name>
</gene>
<dbReference type="EMBL" id="CANL01000045">
    <property type="protein sequence ID" value="CCM64967.1"/>
    <property type="molecule type" value="Genomic_DNA"/>
</dbReference>
<dbReference type="AlphaFoldDB" id="R4Z6Z9"/>
<dbReference type="GO" id="GO:0009378">
    <property type="term" value="F:four-way junction helicase activity"/>
    <property type="evidence" value="ECO:0007669"/>
    <property type="project" value="InterPro"/>
</dbReference>
<protein>
    <recommendedName>
        <fullName evidence="6">Holliday junction branch migration complex subunit RuvA</fullName>
    </recommendedName>
</protein>
<dbReference type="NCBIfam" id="TIGR00084">
    <property type="entry name" value="ruvA"/>
    <property type="match status" value="1"/>
</dbReference>
<dbReference type="InterPro" id="IPR000085">
    <property type="entry name" value="RuvA"/>
</dbReference>
<keyword evidence="9" id="KW-0547">Nucleotide-binding</keyword>
<evidence type="ECO:0000256" key="4">
    <source>
        <dbReference type="ARBA" id="ARBA00023172"/>
    </source>
</evidence>
<dbReference type="SUPFAM" id="SSF47781">
    <property type="entry name" value="RuvA domain 2-like"/>
    <property type="match status" value="1"/>
</dbReference>
<evidence type="ECO:0000259" key="8">
    <source>
        <dbReference type="Pfam" id="PF07499"/>
    </source>
</evidence>
<comment type="domain">
    <text evidence="6">Has three domains with a flexible linker between the domains II and III and assumes an 'L' shape. Domain III is highly mobile and contacts RuvB.</text>
</comment>
<dbReference type="RefSeq" id="WP_012229343.1">
    <property type="nucleotide sequence ID" value="NZ_HG422565.1"/>
</dbReference>
<dbReference type="GO" id="GO:0006281">
    <property type="term" value="P:DNA repair"/>
    <property type="evidence" value="ECO:0007669"/>
    <property type="project" value="UniProtKB-UniRule"/>
</dbReference>
<keyword evidence="10" id="KW-1185">Reference proteome</keyword>
<sequence>MIGSLRGTLLARRGAEFTIEVAGVGYRCAASPGLTGAAGEEGAELFCWIHHHIREDAQTLYAFATEDERQLFEALIGAHGVGPALAMSILGVHSPLALARAVAADDVAALCLVPGVGKKTAARLLVELKSRLDVGSFDSSPTVDGSGPDVSDADSVSSARADVRSALAELGYSADEANQAIAALPEGDNSGDLLRAALGFLAGG</sequence>
<evidence type="ECO:0000256" key="5">
    <source>
        <dbReference type="ARBA" id="ARBA00023204"/>
    </source>
</evidence>
<dbReference type="SUPFAM" id="SSF46929">
    <property type="entry name" value="DNA helicase RuvA subunit, C-terminal domain"/>
    <property type="match status" value="1"/>
</dbReference>
<dbReference type="InterPro" id="IPR012340">
    <property type="entry name" value="NA-bd_OB-fold"/>
</dbReference>
<keyword evidence="2 6" id="KW-0227">DNA damage</keyword>
<dbReference type="InterPro" id="IPR011114">
    <property type="entry name" value="RuvA_C"/>
</dbReference>
<feature type="domain" description="Holliday junction DNA helicase RuvA C-terminal" evidence="8">
    <location>
        <begin position="159"/>
        <end position="201"/>
    </location>
</feature>
<dbReference type="GO" id="GO:0005524">
    <property type="term" value="F:ATP binding"/>
    <property type="evidence" value="ECO:0007669"/>
    <property type="project" value="InterPro"/>
</dbReference>
<dbReference type="GO" id="GO:0006310">
    <property type="term" value="P:DNA recombination"/>
    <property type="evidence" value="ECO:0007669"/>
    <property type="project" value="UniProtKB-UniRule"/>
</dbReference>
<evidence type="ECO:0000256" key="1">
    <source>
        <dbReference type="ARBA" id="ARBA00022490"/>
    </source>
</evidence>
<dbReference type="STRING" id="1229780.BN381_50109"/>
<name>R4Z6Z9_9ACTN</name>
<comment type="subcellular location">
    <subcellularLocation>
        <location evidence="6">Cytoplasm</location>
    </subcellularLocation>
</comment>
<evidence type="ECO:0000313" key="10">
    <source>
        <dbReference type="Proteomes" id="UP000018291"/>
    </source>
</evidence>
<dbReference type="Gene3D" id="2.40.50.140">
    <property type="entry name" value="Nucleic acid-binding proteins"/>
    <property type="match status" value="1"/>
</dbReference>
<dbReference type="Gene3D" id="1.10.150.20">
    <property type="entry name" value="5' to 3' exonuclease, C-terminal subdomain"/>
    <property type="match status" value="1"/>
</dbReference>
<dbReference type="SUPFAM" id="SSF50249">
    <property type="entry name" value="Nucleic acid-binding proteins"/>
    <property type="match status" value="1"/>
</dbReference>
<evidence type="ECO:0000256" key="2">
    <source>
        <dbReference type="ARBA" id="ARBA00022763"/>
    </source>
</evidence>
<dbReference type="eggNOG" id="COG0632">
    <property type="taxonomic scope" value="Bacteria"/>
</dbReference>
<evidence type="ECO:0000259" key="7">
    <source>
        <dbReference type="Pfam" id="PF01330"/>
    </source>
</evidence>
<dbReference type="GO" id="GO:0000400">
    <property type="term" value="F:four-way junction DNA binding"/>
    <property type="evidence" value="ECO:0007669"/>
    <property type="project" value="UniProtKB-UniRule"/>
</dbReference>
<comment type="subunit">
    <text evidence="6">Homotetramer. Forms an RuvA(8)-RuvB(12)-Holliday junction (HJ) complex. HJ DNA is sandwiched between 2 RuvA tetramers; dsDNA enters through RuvA and exits via RuvB. An RuvB hexamer assembles on each DNA strand where it exits the tetramer. Each RuvB hexamer is contacted by two RuvA subunits (via domain III) on 2 adjacent RuvB subunits; this complex drives branch migration. In the full resolvosome a probable DNA-RuvA(4)-RuvB(12)-RuvC(2) complex forms which resolves the HJ.</text>
</comment>
<comment type="function">
    <text evidence="6">The RuvA-RuvB-RuvC complex processes Holliday junction (HJ) DNA during genetic recombination and DNA repair, while the RuvA-RuvB complex plays an important role in the rescue of blocked DNA replication forks via replication fork reversal (RFR). RuvA specifically binds to HJ cruciform DNA, conferring on it an open structure. The RuvB hexamer acts as an ATP-dependent pump, pulling dsDNA into and through the RuvAB complex. HJ branch migration allows RuvC to scan DNA until it finds its consensus sequence, where it cleaves and resolves the cruciform DNA.</text>
</comment>
<keyword evidence="3 6" id="KW-0238">DNA-binding</keyword>
<feature type="domain" description="DNA helicase Holliday junction RuvA type" evidence="7">
    <location>
        <begin position="1"/>
        <end position="61"/>
    </location>
</feature>
<dbReference type="GO" id="GO:0009379">
    <property type="term" value="C:Holliday junction helicase complex"/>
    <property type="evidence" value="ECO:0007669"/>
    <property type="project" value="InterPro"/>
</dbReference>
<evidence type="ECO:0000313" key="9">
    <source>
        <dbReference type="EMBL" id="CCM64967.1"/>
    </source>
</evidence>
<dbReference type="GO" id="GO:0048476">
    <property type="term" value="C:Holliday junction resolvase complex"/>
    <property type="evidence" value="ECO:0007669"/>
    <property type="project" value="UniProtKB-UniRule"/>
</dbReference>
<keyword evidence="1 6" id="KW-0963">Cytoplasm</keyword>
<evidence type="ECO:0000256" key="6">
    <source>
        <dbReference type="HAMAP-Rule" id="MF_00031"/>
    </source>
</evidence>
<keyword evidence="5 6" id="KW-0234">DNA repair</keyword>
<evidence type="ECO:0000256" key="3">
    <source>
        <dbReference type="ARBA" id="ARBA00023125"/>
    </source>
</evidence>
<dbReference type="Gene3D" id="1.10.8.10">
    <property type="entry name" value="DNA helicase RuvA subunit, C-terminal domain"/>
    <property type="match status" value="1"/>
</dbReference>
<keyword evidence="9" id="KW-0378">Hydrolase</keyword>
<dbReference type="GO" id="GO:0016787">
    <property type="term" value="F:hydrolase activity"/>
    <property type="evidence" value="ECO:0007669"/>
    <property type="project" value="UniProtKB-KW"/>
</dbReference>
<comment type="caution">
    <text evidence="9">The sequence shown here is derived from an EMBL/GenBank/DDBJ whole genome shotgun (WGS) entry which is preliminary data.</text>
</comment>
<dbReference type="Proteomes" id="UP000018291">
    <property type="component" value="Unassembled WGS sequence"/>
</dbReference>
<dbReference type="Pfam" id="PF14520">
    <property type="entry name" value="HHH_5"/>
    <property type="match status" value="1"/>
</dbReference>
<reference evidence="9 10" key="1">
    <citation type="journal article" date="2013" name="ISME J.">
        <title>Metabolic model for the filamentous 'Candidatus Microthrix parvicella' based on genomic and metagenomic analyses.</title>
        <authorList>
            <person name="Jon McIlroy S."/>
            <person name="Kristiansen R."/>
            <person name="Albertsen M."/>
            <person name="Michael Karst S."/>
            <person name="Rossetti S."/>
            <person name="Lund Nielsen J."/>
            <person name="Tandoi V."/>
            <person name="James Seviour R."/>
            <person name="Nielsen P.H."/>
        </authorList>
    </citation>
    <scope>NUCLEOTIDE SEQUENCE [LARGE SCALE GENOMIC DNA]</scope>
    <source>
        <strain evidence="9 10">RN1</strain>
    </source>
</reference>
<proteinExistence type="inferred from homology"/>
<comment type="caution">
    <text evidence="6">Lacks conserved residue(s) required for the propagation of feature annotation.</text>
</comment>
<keyword evidence="9" id="KW-0067">ATP-binding</keyword>
<dbReference type="InterPro" id="IPR036267">
    <property type="entry name" value="RuvA_C_sf"/>
</dbReference>
<feature type="region of interest" description="Domain III" evidence="6">
    <location>
        <begin position="151"/>
        <end position="204"/>
    </location>
</feature>
<dbReference type="Pfam" id="PF01330">
    <property type="entry name" value="RuvA_N"/>
    <property type="match status" value="1"/>
</dbReference>